<dbReference type="GeneID" id="14914419"/>
<keyword evidence="2" id="KW-0479">Metal-binding</keyword>
<evidence type="ECO:0000256" key="2">
    <source>
        <dbReference type="ARBA" id="ARBA00022723"/>
    </source>
</evidence>
<dbReference type="GO" id="GO:0003677">
    <property type="term" value="F:DNA binding"/>
    <property type="evidence" value="ECO:0007669"/>
    <property type="project" value="InterPro"/>
</dbReference>
<proteinExistence type="predicted"/>
<dbReference type="CDD" id="cd21075">
    <property type="entry name" value="DBD_XPA-like"/>
    <property type="match status" value="1"/>
</dbReference>
<dbReference type="AlphaFoldDB" id="L8GL76"/>
<sequence length="569" mass="64449">MEAMACYVPLMGDAVEVKKQAVGEAEEWTYAVVEEFKSGLGWCVYDPQTKRKRLVDASAMRPATRTIGDDQPTRRKSVFVTTFIITLVPPSPHRRKWLTCDDTQASLVVETAKSARSRCGGCGAKIAEARLRVGMKARTSRGRYFERREWFHMACFELERRCANASRVEAFAGHLDLNDSDKDKLARFVANNKSNNKKKTTTNTTIALVKKKNGGEGDDGARNELQEQFARACRVVVAQFVNEFKQRAFAAGQQAEVTEVEEQSTIERVTETKVVVCPVTLREMTWADCHVHHAEPAFDQIVRSFARERQLPLVAIRYHLGSFVDQRLAHDFHEYHAAHCRLQAVHKDANLGLLKRKRPPEPNLKKNESDKKHEGEGEGDHHTKNESEEARRKRRKKEKDAMYEEIMAEVGDDEGWAEVDKQALWTAKLGDMWAERKRKRNLKCGRAKGVVGGVLMRILKKRRKTKAEESAASQVCADCGNERARLVHLPAANQRVCYECRTKTYASKQWAKKIYSLSERDLLGLMPEAVTNPISPNFVEMKLYAHSDLLTVARAKHGPGFEPSVPAPM</sequence>
<keyword evidence="9" id="KW-1185">Reference proteome</keyword>
<gene>
    <name evidence="8" type="ORF">ACA1_076250</name>
</gene>
<dbReference type="STRING" id="1257118.L8GL76"/>
<evidence type="ECO:0000256" key="4">
    <source>
        <dbReference type="ARBA" id="ARBA00022833"/>
    </source>
</evidence>
<feature type="domain" description="PARP-type" evidence="7">
    <location>
        <begin position="107"/>
        <end position="193"/>
    </location>
</feature>
<dbReference type="InterPro" id="IPR036957">
    <property type="entry name" value="Znf_PARP_sf"/>
</dbReference>
<dbReference type="RefSeq" id="XP_004335795.1">
    <property type="nucleotide sequence ID" value="XM_004335747.1"/>
</dbReference>
<evidence type="ECO:0000256" key="5">
    <source>
        <dbReference type="ARBA" id="ARBA00023242"/>
    </source>
</evidence>
<dbReference type="SUPFAM" id="SSF57716">
    <property type="entry name" value="Glucocorticoid receptor-like (DNA-binding domain)"/>
    <property type="match status" value="1"/>
</dbReference>
<keyword evidence="4" id="KW-0862">Zinc</keyword>
<dbReference type="KEGG" id="acan:ACA1_076250"/>
<dbReference type="PROSITE" id="PS50064">
    <property type="entry name" value="ZF_PARP_2"/>
    <property type="match status" value="1"/>
</dbReference>
<dbReference type="SMART" id="SM01336">
    <property type="entry name" value="zf-PARP"/>
    <property type="match status" value="1"/>
</dbReference>
<evidence type="ECO:0000259" key="7">
    <source>
        <dbReference type="PROSITE" id="PS50064"/>
    </source>
</evidence>
<keyword evidence="3" id="KW-0863">Zinc-finger</keyword>
<dbReference type="Pfam" id="PF00645">
    <property type="entry name" value="zf-PARP"/>
    <property type="match status" value="1"/>
</dbReference>
<dbReference type="EMBL" id="KB008074">
    <property type="protein sequence ID" value="ELR13782.1"/>
    <property type="molecule type" value="Genomic_DNA"/>
</dbReference>
<comment type="subcellular location">
    <subcellularLocation>
        <location evidence="1">Nucleus</location>
    </subcellularLocation>
</comment>
<dbReference type="InterPro" id="IPR037129">
    <property type="entry name" value="XPA_sf"/>
</dbReference>
<dbReference type="Proteomes" id="UP000011083">
    <property type="component" value="Unassembled WGS sequence"/>
</dbReference>
<dbReference type="Gene3D" id="3.30.1740.10">
    <property type="entry name" value="Zinc finger, PARP-type"/>
    <property type="match status" value="1"/>
</dbReference>
<organism evidence="8 9">
    <name type="scientific">Acanthamoeba castellanii (strain ATCC 30010 / Neff)</name>
    <dbReference type="NCBI Taxonomy" id="1257118"/>
    <lineage>
        <taxon>Eukaryota</taxon>
        <taxon>Amoebozoa</taxon>
        <taxon>Discosea</taxon>
        <taxon>Longamoebia</taxon>
        <taxon>Centramoebida</taxon>
        <taxon>Acanthamoebidae</taxon>
        <taxon>Acanthamoeba</taxon>
    </lineage>
</organism>
<evidence type="ECO:0000256" key="6">
    <source>
        <dbReference type="SAM" id="MobiDB-lite"/>
    </source>
</evidence>
<feature type="compositionally biased region" description="Basic and acidic residues" evidence="6">
    <location>
        <begin position="359"/>
        <end position="391"/>
    </location>
</feature>
<evidence type="ECO:0000256" key="1">
    <source>
        <dbReference type="ARBA" id="ARBA00004123"/>
    </source>
</evidence>
<evidence type="ECO:0000313" key="8">
    <source>
        <dbReference type="EMBL" id="ELR13782.1"/>
    </source>
</evidence>
<evidence type="ECO:0000256" key="3">
    <source>
        <dbReference type="ARBA" id="ARBA00022771"/>
    </source>
</evidence>
<dbReference type="GO" id="GO:0008270">
    <property type="term" value="F:zinc ion binding"/>
    <property type="evidence" value="ECO:0007669"/>
    <property type="project" value="UniProtKB-KW"/>
</dbReference>
<accession>L8GL76</accession>
<dbReference type="Gene3D" id="3.90.530.10">
    <property type="entry name" value="XPA C-terminal domain"/>
    <property type="match status" value="1"/>
</dbReference>
<keyword evidence="5" id="KW-0539">Nucleus</keyword>
<reference evidence="8 9" key="1">
    <citation type="journal article" date="2013" name="Genome Biol.">
        <title>Genome of Acanthamoeba castellanii highlights extensive lateral gene transfer and early evolution of tyrosine kinase signaling.</title>
        <authorList>
            <person name="Clarke M."/>
            <person name="Lohan A.J."/>
            <person name="Liu B."/>
            <person name="Lagkouvardos I."/>
            <person name="Roy S."/>
            <person name="Zafar N."/>
            <person name="Bertelli C."/>
            <person name="Schilde C."/>
            <person name="Kianianmomeni A."/>
            <person name="Burglin T.R."/>
            <person name="Frech C."/>
            <person name="Turcotte B."/>
            <person name="Kopec K.O."/>
            <person name="Synnott J.M."/>
            <person name="Choo C."/>
            <person name="Paponov I."/>
            <person name="Finkler A."/>
            <person name="Soon Heng Tan C."/>
            <person name="Hutchins A.P."/>
            <person name="Weinmeier T."/>
            <person name="Rattei T."/>
            <person name="Chu J.S."/>
            <person name="Gimenez G."/>
            <person name="Irimia M."/>
            <person name="Rigden D.J."/>
            <person name="Fitzpatrick D.A."/>
            <person name="Lorenzo-Morales J."/>
            <person name="Bateman A."/>
            <person name="Chiu C.H."/>
            <person name="Tang P."/>
            <person name="Hegemann P."/>
            <person name="Fromm H."/>
            <person name="Raoult D."/>
            <person name="Greub G."/>
            <person name="Miranda-Saavedra D."/>
            <person name="Chen N."/>
            <person name="Nash P."/>
            <person name="Ginger M.L."/>
            <person name="Horn M."/>
            <person name="Schaap P."/>
            <person name="Caler L."/>
            <person name="Loftus B."/>
        </authorList>
    </citation>
    <scope>NUCLEOTIDE SEQUENCE [LARGE SCALE GENOMIC DNA]</scope>
    <source>
        <strain evidence="8 9">Neff</strain>
    </source>
</reference>
<protein>
    <recommendedName>
        <fullName evidence="7">PARP-type domain-containing protein</fullName>
    </recommendedName>
</protein>
<feature type="region of interest" description="Disordered" evidence="6">
    <location>
        <begin position="352"/>
        <end position="400"/>
    </location>
</feature>
<dbReference type="GO" id="GO:0005634">
    <property type="term" value="C:nucleus"/>
    <property type="evidence" value="ECO:0007669"/>
    <property type="project" value="UniProtKB-SubCell"/>
</dbReference>
<evidence type="ECO:0000313" key="9">
    <source>
        <dbReference type="Proteomes" id="UP000011083"/>
    </source>
</evidence>
<dbReference type="InterPro" id="IPR001510">
    <property type="entry name" value="Znf_PARP"/>
</dbReference>
<name>L8GL76_ACACF</name>
<dbReference type="VEuPathDB" id="AmoebaDB:ACA1_076250"/>